<protein>
    <submittedName>
        <fullName evidence="2">VOC family protein</fullName>
    </submittedName>
</protein>
<name>A0A4S8F1P9_9BURK</name>
<dbReference type="Proteomes" id="UP000308917">
    <property type="component" value="Unassembled WGS sequence"/>
</dbReference>
<organism evidence="2 3">
    <name type="scientific">Lampropedia puyangensis</name>
    <dbReference type="NCBI Taxonomy" id="1330072"/>
    <lineage>
        <taxon>Bacteria</taxon>
        <taxon>Pseudomonadati</taxon>
        <taxon>Pseudomonadota</taxon>
        <taxon>Betaproteobacteria</taxon>
        <taxon>Burkholderiales</taxon>
        <taxon>Comamonadaceae</taxon>
        <taxon>Lampropedia</taxon>
    </lineage>
</organism>
<dbReference type="Gene3D" id="3.10.180.10">
    <property type="entry name" value="2,3-Dihydroxybiphenyl 1,2-Dioxygenase, domain 1"/>
    <property type="match status" value="1"/>
</dbReference>
<evidence type="ECO:0000313" key="2">
    <source>
        <dbReference type="EMBL" id="THU00255.1"/>
    </source>
</evidence>
<dbReference type="InterPro" id="IPR025870">
    <property type="entry name" value="Glyoxalase-like_dom"/>
</dbReference>
<dbReference type="SUPFAM" id="SSF54593">
    <property type="entry name" value="Glyoxalase/Bleomycin resistance protein/Dihydroxybiphenyl dioxygenase"/>
    <property type="match status" value="1"/>
</dbReference>
<feature type="domain" description="Glyoxalase-like" evidence="1">
    <location>
        <begin position="14"/>
        <end position="188"/>
    </location>
</feature>
<dbReference type="RefSeq" id="WP_136573779.1">
    <property type="nucleotide sequence ID" value="NZ_STFG01000011.1"/>
</dbReference>
<sequence>MTVQEEKVTPCVVLDHIAVAAPSLEQGVQWVESVLGVRPQPGGQHPRMGTHNALLRLGPSLYLEVIAPQAGVPAPAQPRWFALDTLPSDAPPRLAMWVLRTNAIAQTIGAASEPLGPVQAMSRGERRWQITIPADGSIPVDGVGPAVIEWEAGLPHPAEGLSDQGLSLQRLRIAHPQPQRLAHLAQSLGLQQDSAMPVLTWEACAHQQPFLTAEIMTAQGLRVMRCAVGSGH</sequence>
<evidence type="ECO:0000313" key="3">
    <source>
        <dbReference type="Proteomes" id="UP000308917"/>
    </source>
</evidence>
<reference evidence="2 3" key="1">
    <citation type="journal article" date="2015" name="Antonie Van Leeuwenhoek">
        <title>Lampropedia puyangensis sp. nov., isolated from symptomatic bark of Populus ? euramericana canker and emended description of Lampropedia hyalina (Ehrenberg 1832) Lee et al. 2004.</title>
        <authorList>
            <person name="Li Y."/>
            <person name="Wang T."/>
            <person name="Piao C.G."/>
            <person name="Wang L.F."/>
            <person name="Tian G.Z."/>
            <person name="Zhu T.H."/>
            <person name="Guo M.W."/>
        </authorList>
    </citation>
    <scope>NUCLEOTIDE SEQUENCE [LARGE SCALE GENOMIC DNA]</scope>
    <source>
        <strain evidence="2 3">2-bin</strain>
    </source>
</reference>
<dbReference type="AlphaFoldDB" id="A0A4S8F1P9"/>
<accession>A0A4S8F1P9</accession>
<dbReference type="InterPro" id="IPR029068">
    <property type="entry name" value="Glyas_Bleomycin-R_OHBP_Dase"/>
</dbReference>
<dbReference type="EMBL" id="STFG01000011">
    <property type="protein sequence ID" value="THU00255.1"/>
    <property type="molecule type" value="Genomic_DNA"/>
</dbReference>
<dbReference type="OrthoDB" id="5801364at2"/>
<evidence type="ECO:0000259" key="1">
    <source>
        <dbReference type="Pfam" id="PF13468"/>
    </source>
</evidence>
<gene>
    <name evidence="2" type="ORF">E9531_10840</name>
</gene>
<comment type="caution">
    <text evidence="2">The sequence shown here is derived from an EMBL/GenBank/DDBJ whole genome shotgun (WGS) entry which is preliminary data.</text>
</comment>
<proteinExistence type="predicted"/>
<dbReference type="Pfam" id="PF13468">
    <property type="entry name" value="Glyoxalase_3"/>
    <property type="match status" value="1"/>
</dbReference>
<keyword evidence="3" id="KW-1185">Reference proteome</keyword>